<protein>
    <submittedName>
        <fullName evidence="3">Putative amino acid racemase</fullName>
    </submittedName>
</protein>
<sequence length="394" mass="43694">MFMHALNKQNPVLIEAAQMLWAQGALLPDTYVIDVDQVLDNARRLLAVAEHHGIALYLMTKQVGRNAWLARKLLELGYQGVTAVDFKEARVLMNGKIPVTHVGHLVQIPRNMLSSVMQQHPEVITVFSLEKAEEISSLAQREGNVQRIMLKIYDDHDHLYPGQEAGFHLSELSAVVQRIMAMPGVKLTGLTHFPCLLWQDVQQQTLPAPNLFTLLKAKDILRQAGVEVTQINAPSASSCSTLPLLAKYGVTHTEPGHALTGTILANYRGEQPERIAMLYLTEISHRFNGNSYCYGGGYYRRGRVHNALIFLPNGQITSTRLLPMDDASIDYHFPLSGEFPVGCAVMLCFRTQIFATRSDVALVSGIQSGHPVLEGLYDSQGNPILINGEKMTCE</sequence>
<feature type="domain" description="YhfX-like C-terminal" evidence="2">
    <location>
        <begin position="278"/>
        <end position="372"/>
    </location>
</feature>
<evidence type="ECO:0000259" key="1">
    <source>
        <dbReference type="Pfam" id="PF01168"/>
    </source>
</evidence>
<dbReference type="AlphaFoldDB" id="A0A022PQQ6"/>
<dbReference type="SUPFAM" id="SSF51419">
    <property type="entry name" value="PLP-binding barrel"/>
    <property type="match status" value="1"/>
</dbReference>
<reference evidence="3 4" key="1">
    <citation type="submission" date="2014-03" db="EMBL/GenBank/DDBJ databases">
        <title>Draft Genome of Photorhabdus luminescens BA1, an Egyptian Isolate.</title>
        <authorList>
            <person name="Ghazal S."/>
            <person name="Hurst S.G.IV."/>
            <person name="Morris K."/>
            <person name="Thomas K."/>
            <person name="Tisa L.S."/>
        </authorList>
    </citation>
    <scope>NUCLEOTIDE SEQUENCE [LARGE SCALE GENOMIC DNA]</scope>
    <source>
        <strain evidence="3 4">BA1</strain>
    </source>
</reference>
<dbReference type="Gene3D" id="2.40.37.30">
    <property type="match status" value="2"/>
</dbReference>
<organism evidence="3 4">
    <name type="scientific">Photorhabdus aegyptia</name>
    <dbReference type="NCBI Taxonomy" id="2805098"/>
    <lineage>
        <taxon>Bacteria</taxon>
        <taxon>Pseudomonadati</taxon>
        <taxon>Pseudomonadota</taxon>
        <taxon>Gammaproteobacteria</taxon>
        <taxon>Enterobacterales</taxon>
        <taxon>Morganellaceae</taxon>
        <taxon>Photorhabdus</taxon>
    </lineage>
</organism>
<gene>
    <name evidence="3" type="ORF">BA1DRAFT_00232</name>
</gene>
<dbReference type="Proteomes" id="UP000023464">
    <property type="component" value="Unassembled WGS sequence"/>
</dbReference>
<dbReference type="InterPro" id="IPR001608">
    <property type="entry name" value="Ala_racemase_N"/>
</dbReference>
<dbReference type="PATRIC" id="fig|1393736.3.peg.234"/>
<feature type="domain" description="Alanine racemase N-terminal" evidence="1">
    <location>
        <begin position="33"/>
        <end position="262"/>
    </location>
</feature>
<dbReference type="InterPro" id="IPR048449">
    <property type="entry name" value="YhfX-like_C"/>
</dbReference>
<dbReference type="Pfam" id="PF01168">
    <property type="entry name" value="Ala_racemase_N"/>
    <property type="match status" value="1"/>
</dbReference>
<name>A0A022PQQ6_9GAMM</name>
<evidence type="ECO:0000313" key="3">
    <source>
        <dbReference type="EMBL" id="EYU17173.1"/>
    </source>
</evidence>
<comment type="caution">
    <text evidence="3">The sequence shown here is derived from an EMBL/GenBank/DDBJ whole genome shotgun (WGS) entry which is preliminary data.</text>
</comment>
<evidence type="ECO:0000313" key="4">
    <source>
        <dbReference type="Proteomes" id="UP000023464"/>
    </source>
</evidence>
<accession>A0A022PQQ6</accession>
<dbReference type="RefSeq" id="WP_036775455.1">
    <property type="nucleotide sequence ID" value="NZ_CAWLTM010000113.1"/>
</dbReference>
<dbReference type="CDD" id="cd06811">
    <property type="entry name" value="PLPDE_III_yhfX_like"/>
    <property type="match status" value="1"/>
</dbReference>
<evidence type="ECO:0000259" key="2">
    <source>
        <dbReference type="Pfam" id="PF21279"/>
    </source>
</evidence>
<proteinExistence type="predicted"/>
<dbReference type="Pfam" id="PF21279">
    <property type="entry name" value="YhfX-like_C"/>
    <property type="match status" value="1"/>
</dbReference>
<dbReference type="EMBL" id="JFGV01000002">
    <property type="protein sequence ID" value="EYU17173.1"/>
    <property type="molecule type" value="Genomic_DNA"/>
</dbReference>
<dbReference type="InterPro" id="IPR029066">
    <property type="entry name" value="PLP-binding_barrel"/>
</dbReference>
<keyword evidence="4" id="KW-1185">Reference proteome</keyword>